<accession>A0ABT5HDM1</accession>
<gene>
    <name evidence="3" type="ORF">PQG98_20400</name>
</gene>
<evidence type="ECO:0000313" key="4">
    <source>
        <dbReference type="Proteomes" id="UP001215398"/>
    </source>
</evidence>
<feature type="domain" description="DUF5689" evidence="2">
    <location>
        <begin position="428"/>
        <end position="634"/>
    </location>
</feature>
<keyword evidence="1" id="KW-0732">Signal</keyword>
<feature type="chain" id="PRO_5045722058" evidence="1">
    <location>
        <begin position="23"/>
        <end position="897"/>
    </location>
</feature>
<dbReference type="Proteomes" id="UP001215398">
    <property type="component" value="Unassembled WGS sequence"/>
</dbReference>
<proteinExistence type="predicted"/>
<name>A0ABT5HDM1_9BACE</name>
<dbReference type="EMBL" id="JAQPYS010000119">
    <property type="protein sequence ID" value="MDC7138678.1"/>
    <property type="molecule type" value="Genomic_DNA"/>
</dbReference>
<sequence length="897" mass="96918">MKNLNFLKLFLATIFVTTTALFTGCVDDNDDTEAPRLEISPKTLVFNDEGFPVDGSQDYFEISANRKWTATVVDDKTWVTLSKMEGNGSDKVQVSIPEGITDEATVMIQISNKVGVLLTEKVTIRSGNVVPKVVIYNETFGTMDASSNPAVTNYVGWDTTGEGATNVTYTGEGTTIRNTGKSSAEASYEGSGPNVVFFSQTGVFQINKIALNAEQTTLKLTFGGNYSYKPEGATEWDNTFNTNQFNVALSSNGTEWVPISYTKNDGDSKEPYWIFATADFTLKHGINNIYIRFTASSVGNAFRLDDVTLSTGNGGQEIDLGTTDPTVSTTEASQINGTSATLGGSLVNMDIASTTEVGVEYIEYTGEVASINWDNATKAAAIEKATPWKVMITGLTADKQYAVRAYATTATGKIYGSIITFIATAPEPISIADLVTKIKATTTETPIDKDYVIQGIICGDPQSKNCSFGTLYLMTKGATTAGNAVTVYNTDIASETYSLGDEIKVILRKENTKMQVYNSSPQVSGFDPAEIEKISSDNEVIPVETTVDQLLDFVCMPVTIKNVTIEQAGTWKQEENKSVTHKFKVNGADLTVYINKGAEIFKDKPFAAKTGSITGIAAAYKTDAQILPRNLDDVKDFEITGPTIISVTPTQVNFPATGGEETITVEISNQGSSTLQIAPLNGILSAEIGTGNTVKVKAEANTGSEVKQDLVISLSTGGSITVPIKVAGAGENGYELIETIEALSAGKYLMAGYAETSNNGTVLNPYVYQIWQGTLSSSDLVTAAYQYKDNELIAKDTEQTGVEMELVEIAGKPNTYYIKIGDQYLYNPTTATNRKLKLQNTADESVEWKFENKNNGGITASNNEVYLVTANADSRFIRSYKLSSISSYKGIYFFKKK</sequence>
<evidence type="ECO:0000259" key="2">
    <source>
        <dbReference type="Pfam" id="PF18942"/>
    </source>
</evidence>
<evidence type="ECO:0000256" key="1">
    <source>
        <dbReference type="SAM" id="SignalP"/>
    </source>
</evidence>
<keyword evidence="4" id="KW-1185">Reference proteome</keyword>
<dbReference type="InterPro" id="IPR043744">
    <property type="entry name" value="DUF5689"/>
</dbReference>
<reference evidence="3 4" key="1">
    <citation type="submission" date="2023-01" db="EMBL/GenBank/DDBJ databases">
        <title>Exploring GABA producing Bacteroides strains toward improving mental health.</title>
        <authorList>
            <person name="Yousuf B."/>
            <person name="Bouhlel N.E."/>
            <person name="Mottawea W."/>
            <person name="Hammami R."/>
        </authorList>
    </citation>
    <scope>NUCLEOTIDE SEQUENCE [LARGE SCALE GENOMIC DNA]</scope>
    <source>
        <strain evidence="3 4">UO.H1054</strain>
    </source>
</reference>
<evidence type="ECO:0000313" key="3">
    <source>
        <dbReference type="EMBL" id="MDC7138678.1"/>
    </source>
</evidence>
<organism evidence="3 4">
    <name type="scientific">Bacteroides zhangwenhongii</name>
    <dbReference type="NCBI Taxonomy" id="2650157"/>
    <lineage>
        <taxon>Bacteria</taxon>
        <taxon>Pseudomonadati</taxon>
        <taxon>Bacteroidota</taxon>
        <taxon>Bacteroidia</taxon>
        <taxon>Bacteroidales</taxon>
        <taxon>Bacteroidaceae</taxon>
        <taxon>Bacteroides</taxon>
    </lineage>
</organism>
<dbReference type="Gene3D" id="2.60.40.10">
    <property type="entry name" value="Immunoglobulins"/>
    <property type="match status" value="1"/>
</dbReference>
<protein>
    <submittedName>
        <fullName evidence="3">DUF5689 domain-containing protein</fullName>
    </submittedName>
</protein>
<comment type="caution">
    <text evidence="3">The sequence shown here is derived from an EMBL/GenBank/DDBJ whole genome shotgun (WGS) entry which is preliminary data.</text>
</comment>
<dbReference type="Pfam" id="PF18942">
    <property type="entry name" value="DUF5689"/>
    <property type="match status" value="1"/>
</dbReference>
<dbReference type="RefSeq" id="WP_272721367.1">
    <property type="nucleotide sequence ID" value="NZ_JAQPYS010000119.1"/>
</dbReference>
<dbReference type="InterPro" id="IPR013783">
    <property type="entry name" value="Ig-like_fold"/>
</dbReference>
<dbReference type="PROSITE" id="PS51257">
    <property type="entry name" value="PROKAR_LIPOPROTEIN"/>
    <property type="match status" value="1"/>
</dbReference>
<feature type="signal peptide" evidence="1">
    <location>
        <begin position="1"/>
        <end position="22"/>
    </location>
</feature>